<dbReference type="PANTHER" id="PTHR12357">
    <property type="entry name" value="YTH YT521-B HOMOLOGY DOMAIN-CONTAINING"/>
    <property type="match status" value="1"/>
</dbReference>
<dbReference type="PROSITE" id="PS50882">
    <property type="entry name" value="YTH"/>
    <property type="match status" value="1"/>
</dbReference>
<dbReference type="Pfam" id="PF04146">
    <property type="entry name" value="YTH"/>
    <property type="match status" value="1"/>
</dbReference>
<dbReference type="GO" id="GO:0005654">
    <property type="term" value="C:nucleoplasm"/>
    <property type="evidence" value="ECO:0007669"/>
    <property type="project" value="TreeGrafter"/>
</dbReference>
<comment type="caution">
    <text evidence="2">The sequence shown here is derived from an EMBL/GenBank/DDBJ whole genome shotgun (WGS) entry which is preliminary data.</text>
</comment>
<proteinExistence type="predicted"/>
<dbReference type="Proteomes" id="UP000443090">
    <property type="component" value="Unassembled WGS sequence"/>
</dbReference>
<dbReference type="AlphaFoldDB" id="A0A8H8UFT9"/>
<dbReference type="GO" id="GO:0003729">
    <property type="term" value="F:mRNA binding"/>
    <property type="evidence" value="ECO:0007669"/>
    <property type="project" value="TreeGrafter"/>
</dbReference>
<name>A0A8H8UFT9_9HELO</name>
<dbReference type="PANTHER" id="PTHR12357:SF3">
    <property type="entry name" value="YTH DOMAIN-CONTAINING PROTEIN 1"/>
    <property type="match status" value="1"/>
</dbReference>
<reference evidence="2 3" key="1">
    <citation type="submission" date="2018-05" db="EMBL/GenBank/DDBJ databases">
        <title>Genome sequencing and assembly of the regulated plant pathogen Lachnellula willkommii and related sister species for the development of diagnostic species identification markers.</title>
        <authorList>
            <person name="Giroux E."/>
            <person name="Bilodeau G."/>
        </authorList>
    </citation>
    <scope>NUCLEOTIDE SEQUENCE [LARGE SCALE GENOMIC DNA]</scope>
    <source>
        <strain evidence="2 3">CBS 160.35</strain>
    </source>
</reference>
<gene>
    <name evidence="2" type="ORF">LOCC1_G003814</name>
</gene>
<evidence type="ECO:0000313" key="3">
    <source>
        <dbReference type="Proteomes" id="UP000443090"/>
    </source>
</evidence>
<evidence type="ECO:0000259" key="1">
    <source>
        <dbReference type="PROSITE" id="PS50882"/>
    </source>
</evidence>
<evidence type="ECO:0000313" key="2">
    <source>
        <dbReference type="EMBL" id="TVY46284.1"/>
    </source>
</evidence>
<dbReference type="InterPro" id="IPR007275">
    <property type="entry name" value="YTH_domain"/>
</dbReference>
<dbReference type="EMBL" id="QGMI01000158">
    <property type="protein sequence ID" value="TVY46284.1"/>
    <property type="molecule type" value="Genomic_DNA"/>
</dbReference>
<dbReference type="Gene3D" id="3.10.590.10">
    <property type="entry name" value="ph1033 like domains"/>
    <property type="match status" value="1"/>
</dbReference>
<feature type="domain" description="YTH" evidence="1">
    <location>
        <begin position="23"/>
        <end position="156"/>
    </location>
</feature>
<dbReference type="GO" id="GO:0000398">
    <property type="term" value="P:mRNA splicing, via spliceosome"/>
    <property type="evidence" value="ECO:0007669"/>
    <property type="project" value="TreeGrafter"/>
</dbReference>
<dbReference type="GO" id="GO:1990247">
    <property type="term" value="F:N6-methyladenosine-containing RNA reader activity"/>
    <property type="evidence" value="ECO:0007669"/>
    <property type="project" value="TreeGrafter"/>
</dbReference>
<keyword evidence="3" id="KW-1185">Reference proteome</keyword>
<protein>
    <submittedName>
        <fullName evidence="2">Zinc finger CCCH domain-containing protein</fullName>
    </submittedName>
</protein>
<dbReference type="OrthoDB" id="6103986at2759"/>
<dbReference type="CDD" id="cd21134">
    <property type="entry name" value="YTH"/>
    <property type="match status" value="1"/>
</dbReference>
<dbReference type="InterPro" id="IPR045168">
    <property type="entry name" value="YTH_prot"/>
</dbReference>
<organism evidence="2 3">
    <name type="scientific">Lachnellula occidentalis</name>
    <dbReference type="NCBI Taxonomy" id="215460"/>
    <lineage>
        <taxon>Eukaryota</taxon>
        <taxon>Fungi</taxon>
        <taxon>Dikarya</taxon>
        <taxon>Ascomycota</taxon>
        <taxon>Pezizomycotina</taxon>
        <taxon>Leotiomycetes</taxon>
        <taxon>Helotiales</taxon>
        <taxon>Lachnaceae</taxon>
        <taxon>Lachnellula</taxon>
    </lineage>
</organism>
<dbReference type="GO" id="GO:0000381">
    <property type="term" value="P:regulation of alternative mRNA splicing, via spliceosome"/>
    <property type="evidence" value="ECO:0007669"/>
    <property type="project" value="TreeGrafter"/>
</dbReference>
<accession>A0A8H8UFT9</accession>
<sequence>MKVREDLLTPPRHSVFLCYIVKSYNEENVLRCIADVLAKWQKSVWTTQAQNGSVFKEAFESCKSVILVFSITKSKAFQGCARMESLPGSVESPAWQESINWESAGAFKVKWMVVCSIRFQRIGHLKNALNENQAVLIGKDGQEVEEDCGLGLIELVHEEVREALGSWRGSDEKGSWEDFR</sequence>